<feature type="compositionally biased region" description="Polar residues" evidence="2">
    <location>
        <begin position="89"/>
        <end position="98"/>
    </location>
</feature>
<feature type="compositionally biased region" description="Basic and acidic residues" evidence="2">
    <location>
        <begin position="78"/>
        <end position="87"/>
    </location>
</feature>
<dbReference type="HOGENOM" id="CLU_055026_0_0_1"/>
<evidence type="ECO:0000256" key="2">
    <source>
        <dbReference type="SAM" id="MobiDB-lite"/>
    </source>
</evidence>
<name>H2XJH4_CIOIN</name>
<dbReference type="InterPro" id="IPR006671">
    <property type="entry name" value="Cyclin_N"/>
</dbReference>
<evidence type="ECO:0000313" key="4">
    <source>
        <dbReference type="Ensembl" id="ENSCINP00000029806.1"/>
    </source>
</evidence>
<dbReference type="CDD" id="cd20540">
    <property type="entry name" value="CYCLIN_CCNY_like"/>
    <property type="match status" value="1"/>
</dbReference>
<comment type="similarity">
    <text evidence="1">Belongs to the cyclin family. Cyclin Y subfamily.</text>
</comment>
<keyword evidence="5" id="KW-1185">Reference proteome</keyword>
<dbReference type="SUPFAM" id="SSF47954">
    <property type="entry name" value="Cyclin-like"/>
    <property type="match status" value="1"/>
</dbReference>
<dbReference type="FunCoup" id="H2XJH4">
    <property type="interactions" value="248"/>
</dbReference>
<dbReference type="Proteomes" id="UP000008144">
    <property type="component" value="Chromosome 9"/>
</dbReference>
<dbReference type="Gene3D" id="1.10.472.10">
    <property type="entry name" value="Cyclin-like"/>
    <property type="match status" value="1"/>
</dbReference>
<dbReference type="GeneTree" id="ENSGT00940000154453"/>
<evidence type="ECO:0000256" key="1">
    <source>
        <dbReference type="ARBA" id="ARBA00005463"/>
    </source>
</evidence>
<reference evidence="4" key="3">
    <citation type="submission" date="2025-08" db="UniProtKB">
        <authorList>
            <consortium name="Ensembl"/>
        </authorList>
    </citation>
    <scope>IDENTIFICATION</scope>
</reference>
<reference evidence="4" key="2">
    <citation type="journal article" date="2008" name="Genome Biol.">
        <title>Improved genome assembly and evidence-based global gene model set for the chordate Ciona intestinalis: new insight into intron and operon populations.</title>
        <authorList>
            <person name="Satou Y."/>
            <person name="Mineta K."/>
            <person name="Ogasawara M."/>
            <person name="Sasakura Y."/>
            <person name="Shoguchi E."/>
            <person name="Ueno K."/>
            <person name="Yamada L."/>
            <person name="Matsumoto J."/>
            <person name="Wasserscheid J."/>
            <person name="Dewar K."/>
            <person name="Wiley G.B."/>
            <person name="Macmil S.L."/>
            <person name="Roe B.A."/>
            <person name="Zeller R.W."/>
            <person name="Hastings K.E."/>
            <person name="Lemaire P."/>
            <person name="Lindquist E."/>
            <person name="Endo T."/>
            <person name="Hotta K."/>
            <person name="Inaba K."/>
        </authorList>
    </citation>
    <scope>NUCLEOTIDE SEQUENCE [LARGE SCALE GENOMIC DNA]</scope>
    <source>
        <strain evidence="4">wild type</strain>
    </source>
</reference>
<accession>H2XJH4</accession>
<dbReference type="GO" id="GO:0005886">
    <property type="term" value="C:plasma membrane"/>
    <property type="evidence" value="ECO:0000318"/>
    <property type="project" value="GO_Central"/>
</dbReference>
<reference evidence="5" key="1">
    <citation type="journal article" date="2002" name="Science">
        <title>The draft genome of Ciona intestinalis: insights into chordate and vertebrate origins.</title>
        <authorList>
            <person name="Dehal P."/>
            <person name="Satou Y."/>
            <person name="Campbell R.K."/>
            <person name="Chapman J."/>
            <person name="Degnan B."/>
            <person name="De Tomaso A."/>
            <person name="Davidson B."/>
            <person name="Di Gregorio A."/>
            <person name="Gelpke M."/>
            <person name="Goodstein D.M."/>
            <person name="Harafuji N."/>
            <person name="Hastings K.E."/>
            <person name="Ho I."/>
            <person name="Hotta K."/>
            <person name="Huang W."/>
            <person name="Kawashima T."/>
            <person name="Lemaire P."/>
            <person name="Martinez D."/>
            <person name="Meinertzhagen I.A."/>
            <person name="Necula S."/>
            <person name="Nonaka M."/>
            <person name="Putnam N."/>
            <person name="Rash S."/>
            <person name="Saiga H."/>
            <person name="Satake M."/>
            <person name="Terry A."/>
            <person name="Yamada L."/>
            <person name="Wang H.G."/>
            <person name="Awazu S."/>
            <person name="Azumi K."/>
            <person name="Boore J."/>
            <person name="Branno M."/>
            <person name="Chin-Bow S."/>
            <person name="DeSantis R."/>
            <person name="Doyle S."/>
            <person name="Francino P."/>
            <person name="Keys D.N."/>
            <person name="Haga S."/>
            <person name="Hayashi H."/>
            <person name="Hino K."/>
            <person name="Imai K.S."/>
            <person name="Inaba K."/>
            <person name="Kano S."/>
            <person name="Kobayashi K."/>
            <person name="Kobayashi M."/>
            <person name="Lee B.I."/>
            <person name="Makabe K.W."/>
            <person name="Manohar C."/>
            <person name="Matassi G."/>
            <person name="Medina M."/>
            <person name="Mochizuki Y."/>
            <person name="Mount S."/>
            <person name="Morishita T."/>
            <person name="Miura S."/>
            <person name="Nakayama A."/>
            <person name="Nishizaka S."/>
            <person name="Nomoto H."/>
            <person name="Ohta F."/>
            <person name="Oishi K."/>
            <person name="Rigoutsos I."/>
            <person name="Sano M."/>
            <person name="Sasaki A."/>
            <person name="Sasakura Y."/>
            <person name="Shoguchi E."/>
            <person name="Shin-i T."/>
            <person name="Spagnuolo A."/>
            <person name="Stainier D."/>
            <person name="Suzuki M.M."/>
            <person name="Tassy O."/>
            <person name="Takatori N."/>
            <person name="Tokuoka M."/>
            <person name="Yagi K."/>
            <person name="Yoshizaki F."/>
            <person name="Wada S."/>
            <person name="Zhang C."/>
            <person name="Hyatt P.D."/>
            <person name="Larimer F."/>
            <person name="Detter C."/>
            <person name="Doggett N."/>
            <person name="Glavina T."/>
            <person name="Hawkins T."/>
            <person name="Richardson P."/>
            <person name="Lucas S."/>
            <person name="Kohara Y."/>
            <person name="Levine M."/>
            <person name="Satoh N."/>
            <person name="Rokhsar D.S."/>
        </authorList>
    </citation>
    <scope>NUCLEOTIDE SEQUENCE [LARGE SCALE GENOMIC DNA]</scope>
</reference>
<evidence type="ECO:0000313" key="5">
    <source>
        <dbReference type="Proteomes" id="UP000008144"/>
    </source>
</evidence>
<dbReference type="OMA" id="QICPANW"/>
<feature type="domain" description="Cyclin N-terminal" evidence="3">
    <location>
        <begin position="168"/>
        <end position="243"/>
    </location>
</feature>
<dbReference type="AlphaFoldDB" id="H2XJH4"/>
<dbReference type="PANTHER" id="PTHR14248">
    <property type="entry name" value="CYCLIN Y, ISOFORM A"/>
    <property type="match status" value="1"/>
</dbReference>
<feature type="region of interest" description="Disordered" evidence="2">
    <location>
        <begin position="1"/>
        <end position="46"/>
    </location>
</feature>
<dbReference type="GO" id="GO:0060828">
    <property type="term" value="P:regulation of canonical Wnt signaling pathway"/>
    <property type="evidence" value="ECO:0000318"/>
    <property type="project" value="GO_Central"/>
</dbReference>
<dbReference type="STRING" id="7719.ENSCINP00000029806"/>
<reference evidence="4" key="4">
    <citation type="submission" date="2025-09" db="UniProtKB">
        <authorList>
            <consortium name="Ensembl"/>
        </authorList>
    </citation>
    <scope>IDENTIFICATION</scope>
</reference>
<dbReference type="EMBL" id="EAAA01002935">
    <property type="status" value="NOT_ANNOTATED_CDS"/>
    <property type="molecule type" value="Genomic_DNA"/>
</dbReference>
<feature type="region of interest" description="Disordered" evidence="2">
    <location>
        <begin position="76"/>
        <end position="105"/>
    </location>
</feature>
<protein>
    <recommendedName>
        <fullName evidence="3">Cyclin N-terminal domain-containing protein</fullName>
    </recommendedName>
</protein>
<dbReference type="InterPro" id="IPR036915">
    <property type="entry name" value="Cyclin-like_sf"/>
</dbReference>
<evidence type="ECO:0000259" key="3">
    <source>
        <dbReference type="Pfam" id="PF00134"/>
    </source>
</evidence>
<proteinExistence type="inferred from homology"/>
<dbReference type="Ensembl" id="ENSCINT00000033622.1">
    <property type="protein sequence ID" value="ENSCINP00000029806.1"/>
    <property type="gene ID" value="ENSCING00000024315.1"/>
</dbReference>
<dbReference type="Pfam" id="PF00134">
    <property type="entry name" value="Cyclin_N"/>
    <property type="match status" value="1"/>
</dbReference>
<organism evidence="4 5">
    <name type="scientific">Ciona intestinalis</name>
    <name type="common">Transparent sea squirt</name>
    <name type="synonym">Ascidia intestinalis</name>
    <dbReference type="NCBI Taxonomy" id="7719"/>
    <lineage>
        <taxon>Eukaryota</taxon>
        <taxon>Metazoa</taxon>
        <taxon>Chordata</taxon>
        <taxon>Tunicata</taxon>
        <taxon>Ascidiacea</taxon>
        <taxon>Phlebobranchia</taxon>
        <taxon>Cionidae</taxon>
        <taxon>Ciona</taxon>
    </lineage>
</organism>
<dbReference type="InParanoid" id="H2XJH4"/>
<sequence length="246" mass="27692">MGNKHCSCISSSSSSKTSKSKQKHHGNLQNSHGHAHVTPSDGNASTLQHISDREQLDDVEIPTPSDHPKVKTIFLDKSNSESQDKRLSVHNSTSPSSNTHKRRSSCSTIYIDDSTVSQPNIKASIKCVALAVFYHIKHRGEEHKETPDIFDEKLYPLTKEPVPHNYGSVEPDHRQIYRFIRTLFSAAQLAAECSIVTLIYVERLLTYAEIQICPANWKRILLGAILLASKVWDDQAVWNVDYCQIM</sequence>